<dbReference type="InterPro" id="IPR022623">
    <property type="entry name" value="Glyco_trans_4"/>
</dbReference>
<dbReference type="EMBL" id="RJTL01000084">
    <property type="protein sequence ID" value="RNL99664.1"/>
    <property type="molecule type" value="Genomic_DNA"/>
</dbReference>
<sequence>MNTIPKAPGWKVLAIGRDTAPGMPGVQLLRYRPHRRASVETHHYLRSWWAKRRLRY</sequence>
<dbReference type="Pfam" id="PF12000">
    <property type="entry name" value="Glyco_trans_4_3"/>
    <property type="match status" value="1"/>
</dbReference>
<accession>A0A454TIG9</accession>
<protein>
    <recommendedName>
        <fullName evidence="1">Glycosyl transferase family 4 domain-containing protein</fullName>
    </recommendedName>
</protein>
<evidence type="ECO:0000259" key="1">
    <source>
        <dbReference type="Pfam" id="PF12000"/>
    </source>
</evidence>
<evidence type="ECO:0000313" key="2">
    <source>
        <dbReference type="EMBL" id="RNL99664.1"/>
    </source>
</evidence>
<proteinExistence type="predicted"/>
<dbReference type="Proteomes" id="UP000271222">
    <property type="component" value="Unassembled WGS sequence"/>
</dbReference>
<evidence type="ECO:0000313" key="3">
    <source>
        <dbReference type="Proteomes" id="UP000271222"/>
    </source>
</evidence>
<organism evidence="2 3">
    <name type="scientific">Ralstonia pseudosolanacearum</name>
    <dbReference type="NCBI Taxonomy" id="1310165"/>
    <lineage>
        <taxon>Bacteria</taxon>
        <taxon>Pseudomonadati</taxon>
        <taxon>Pseudomonadota</taxon>
        <taxon>Betaproteobacteria</taxon>
        <taxon>Burkholderiales</taxon>
        <taxon>Burkholderiaceae</taxon>
        <taxon>Ralstonia</taxon>
        <taxon>Ralstonia solanacearum species complex</taxon>
    </lineage>
</organism>
<gene>
    <name evidence="2" type="ORF">EGA29_25650</name>
</gene>
<dbReference type="AlphaFoldDB" id="A0A454TIG9"/>
<name>A0A454TIG9_9RALS</name>
<reference evidence="2 3" key="1">
    <citation type="submission" date="2018-10" db="EMBL/GenBank/DDBJ databases">
        <title>Draft Genome Sequence of Ralstonia pseudosolanacearum (R. solanacearum phylotype I) Strain Tg03 Isolated from Luffa cylindrica in China.</title>
        <authorList>
            <person name="Yuan G.-Q."/>
            <person name="Li Q.-Q."/>
            <person name="Zhang Y.-W."/>
        </authorList>
    </citation>
    <scope>NUCLEOTIDE SEQUENCE [LARGE SCALE GENOMIC DNA]</scope>
    <source>
        <strain evidence="2 3">Tg03</strain>
    </source>
</reference>
<feature type="domain" description="Glycosyl transferase family 4" evidence="1">
    <location>
        <begin position="9"/>
        <end position="51"/>
    </location>
</feature>
<comment type="caution">
    <text evidence="2">The sequence shown here is derived from an EMBL/GenBank/DDBJ whole genome shotgun (WGS) entry which is preliminary data.</text>
</comment>